<name>A0A7X5BYP2_9BACT</name>
<reference evidence="7 8" key="1">
    <citation type="submission" date="2020-01" db="EMBL/GenBank/DDBJ databases">
        <title>The draft genome sequence of Corallococcus exiguus DSM 14696.</title>
        <authorList>
            <person name="Zhang X."/>
            <person name="Zhu H."/>
        </authorList>
    </citation>
    <scope>NUCLEOTIDE SEQUENCE [LARGE SCALE GENOMIC DNA]</scope>
    <source>
        <strain evidence="7 8">DSM 14696</strain>
    </source>
</reference>
<dbReference type="Pfam" id="PF00550">
    <property type="entry name" value="PP-binding"/>
    <property type="match status" value="1"/>
</dbReference>
<dbReference type="FunFam" id="1.10.1200.10:FF:000005">
    <property type="entry name" value="Nonribosomal peptide synthetase 1"/>
    <property type="match status" value="1"/>
</dbReference>
<dbReference type="PANTHER" id="PTHR45527">
    <property type="entry name" value="NONRIBOSOMAL PEPTIDE SYNTHETASE"/>
    <property type="match status" value="1"/>
</dbReference>
<keyword evidence="3" id="KW-0596">Phosphopantetheine</keyword>
<feature type="domain" description="Carrier" evidence="6">
    <location>
        <begin position="230"/>
        <end position="305"/>
    </location>
</feature>
<dbReference type="Gene3D" id="3.40.50.1820">
    <property type="entry name" value="alpha/beta hydrolase"/>
    <property type="match status" value="1"/>
</dbReference>
<dbReference type="InterPro" id="IPR000873">
    <property type="entry name" value="AMP-dep_synth/lig_dom"/>
</dbReference>
<dbReference type="GO" id="GO:0031177">
    <property type="term" value="F:phosphopantetheine binding"/>
    <property type="evidence" value="ECO:0007669"/>
    <property type="project" value="InterPro"/>
</dbReference>
<dbReference type="SUPFAM" id="SSF47336">
    <property type="entry name" value="ACP-like"/>
    <property type="match status" value="1"/>
</dbReference>
<dbReference type="Gene3D" id="3.30.300.30">
    <property type="match status" value="1"/>
</dbReference>
<comment type="similarity">
    <text evidence="2">Belongs to the ATP-dependent AMP-binding enzyme family.</text>
</comment>
<evidence type="ECO:0000313" key="7">
    <source>
        <dbReference type="EMBL" id="NBC46378.1"/>
    </source>
</evidence>
<dbReference type="InterPro" id="IPR045851">
    <property type="entry name" value="AMP-bd_C_sf"/>
</dbReference>
<keyword evidence="4" id="KW-0597">Phosphoprotein</keyword>
<evidence type="ECO:0000259" key="6">
    <source>
        <dbReference type="PROSITE" id="PS50075"/>
    </source>
</evidence>
<dbReference type="InterPro" id="IPR009081">
    <property type="entry name" value="PP-bd_ACP"/>
</dbReference>
<dbReference type="SUPFAM" id="SSF56801">
    <property type="entry name" value="Acetyl-CoA synthetase-like"/>
    <property type="match status" value="1"/>
</dbReference>
<dbReference type="PROSITE" id="PS00012">
    <property type="entry name" value="PHOSPHOPANTETHEINE"/>
    <property type="match status" value="1"/>
</dbReference>
<dbReference type="Pfam" id="PF00501">
    <property type="entry name" value="AMP-binding"/>
    <property type="match status" value="1"/>
</dbReference>
<dbReference type="RefSeq" id="WP_161663387.1">
    <property type="nucleotide sequence ID" value="NZ_JAAAPK010000031.1"/>
</dbReference>
<feature type="non-terminal residue" evidence="7">
    <location>
        <position position="1"/>
    </location>
</feature>
<dbReference type="InterPro" id="IPR042099">
    <property type="entry name" value="ANL_N_sf"/>
</dbReference>
<evidence type="ECO:0000256" key="5">
    <source>
        <dbReference type="SAM" id="MobiDB-lite"/>
    </source>
</evidence>
<dbReference type="PROSITE" id="PS50075">
    <property type="entry name" value="CARRIER"/>
    <property type="match status" value="1"/>
</dbReference>
<sequence length="343" mass="36693">LKVPVTACYGPTENTLFTSCHRMTEASQVGEVVAIGQPIGNTRVYVLDAALNPVPVGVAGELYAAGEGLARGYLGSAELTAERFVPDLHSGLSGERMYRTGDLARWRADGTLEFLGRADTQVKVRGFRIELSEVEGALRAHPAVKEAVVVAKGQGAGDKRLIAYVVGQVPDSLDVGELRRALKSRLPEYMVPSAFVTLEALPLTSNGKVDRKALPDVSGARPASEHPYVEPRSDVEQKLALILAEILGVARVGIHDDFFELGGHSLLATRTISRIRSELGVELPLSALFENPSIARLSVHLVQAQSTQADQAELEQLLALLEQDTSDDIDALLASGQLASGEE</sequence>
<dbReference type="InterPro" id="IPR036736">
    <property type="entry name" value="ACP-like_sf"/>
</dbReference>
<dbReference type="AlphaFoldDB" id="A0A7X5BYP2"/>
<feature type="region of interest" description="Disordered" evidence="5">
    <location>
        <begin position="212"/>
        <end position="231"/>
    </location>
</feature>
<gene>
    <name evidence="7" type="ORF">GTZ93_42045</name>
</gene>
<dbReference type="EMBL" id="JAAAPK010000031">
    <property type="protein sequence ID" value="NBC46378.1"/>
    <property type="molecule type" value="Genomic_DNA"/>
</dbReference>
<proteinExistence type="inferred from homology"/>
<dbReference type="FunFam" id="3.30.300.30:FF:000010">
    <property type="entry name" value="Enterobactin synthetase component F"/>
    <property type="match status" value="1"/>
</dbReference>
<evidence type="ECO:0000256" key="4">
    <source>
        <dbReference type="ARBA" id="ARBA00022553"/>
    </source>
</evidence>
<dbReference type="PANTHER" id="PTHR45527:SF1">
    <property type="entry name" value="FATTY ACID SYNTHASE"/>
    <property type="match status" value="1"/>
</dbReference>
<dbReference type="Proteomes" id="UP000537825">
    <property type="component" value="Unassembled WGS sequence"/>
</dbReference>
<comment type="cofactor">
    <cofactor evidence="1">
        <name>pantetheine 4'-phosphate</name>
        <dbReference type="ChEBI" id="CHEBI:47942"/>
    </cofactor>
</comment>
<evidence type="ECO:0000256" key="3">
    <source>
        <dbReference type="ARBA" id="ARBA00022450"/>
    </source>
</evidence>
<dbReference type="Gene3D" id="3.40.50.12780">
    <property type="entry name" value="N-terminal domain of ligase-like"/>
    <property type="match status" value="1"/>
</dbReference>
<comment type="caution">
    <text evidence="7">The sequence shown here is derived from an EMBL/GenBank/DDBJ whole genome shotgun (WGS) entry which is preliminary data.</text>
</comment>
<dbReference type="FunFam" id="2.30.38.10:FF:000001">
    <property type="entry name" value="Non-ribosomal peptide synthetase PvdI"/>
    <property type="match status" value="1"/>
</dbReference>
<evidence type="ECO:0000313" key="8">
    <source>
        <dbReference type="Proteomes" id="UP000537825"/>
    </source>
</evidence>
<dbReference type="SMART" id="SM00823">
    <property type="entry name" value="PKS_PP"/>
    <property type="match status" value="1"/>
</dbReference>
<protein>
    <submittedName>
        <fullName evidence="7">AMP-binding protein</fullName>
    </submittedName>
</protein>
<dbReference type="InterPro" id="IPR020806">
    <property type="entry name" value="PKS_PP-bd"/>
</dbReference>
<dbReference type="Pfam" id="PF13193">
    <property type="entry name" value="AMP-binding_C"/>
    <property type="match status" value="1"/>
</dbReference>
<evidence type="ECO:0000256" key="2">
    <source>
        <dbReference type="ARBA" id="ARBA00006432"/>
    </source>
</evidence>
<dbReference type="InterPro" id="IPR029058">
    <property type="entry name" value="AB_hydrolase_fold"/>
</dbReference>
<dbReference type="GO" id="GO:0044550">
    <property type="term" value="P:secondary metabolite biosynthetic process"/>
    <property type="evidence" value="ECO:0007669"/>
    <property type="project" value="TreeGrafter"/>
</dbReference>
<accession>A0A7X5BYP2</accession>
<organism evidence="7 8">
    <name type="scientific">Corallococcus exiguus</name>
    <dbReference type="NCBI Taxonomy" id="83462"/>
    <lineage>
        <taxon>Bacteria</taxon>
        <taxon>Pseudomonadati</taxon>
        <taxon>Myxococcota</taxon>
        <taxon>Myxococcia</taxon>
        <taxon>Myxococcales</taxon>
        <taxon>Cystobacterineae</taxon>
        <taxon>Myxococcaceae</taxon>
        <taxon>Corallococcus</taxon>
    </lineage>
</organism>
<dbReference type="InterPro" id="IPR006162">
    <property type="entry name" value="Ppantetheine_attach_site"/>
</dbReference>
<evidence type="ECO:0000256" key="1">
    <source>
        <dbReference type="ARBA" id="ARBA00001957"/>
    </source>
</evidence>
<dbReference type="InterPro" id="IPR025110">
    <property type="entry name" value="AMP-bd_C"/>
</dbReference>
<dbReference type="GO" id="GO:0005829">
    <property type="term" value="C:cytosol"/>
    <property type="evidence" value="ECO:0007669"/>
    <property type="project" value="TreeGrafter"/>
</dbReference>
<dbReference type="GO" id="GO:0043041">
    <property type="term" value="P:amino acid activation for nonribosomal peptide biosynthetic process"/>
    <property type="evidence" value="ECO:0007669"/>
    <property type="project" value="TreeGrafter"/>
</dbReference>
<keyword evidence="8" id="KW-1185">Reference proteome</keyword>